<dbReference type="AlphaFoldDB" id="A0A8J2KRB0"/>
<feature type="compositionally biased region" description="Polar residues" evidence="1">
    <location>
        <begin position="374"/>
        <end position="389"/>
    </location>
</feature>
<feature type="compositionally biased region" description="Basic residues" evidence="1">
    <location>
        <begin position="187"/>
        <end position="197"/>
    </location>
</feature>
<feature type="compositionally biased region" description="Polar residues" evidence="1">
    <location>
        <begin position="326"/>
        <end position="335"/>
    </location>
</feature>
<dbReference type="Proteomes" id="UP000708208">
    <property type="component" value="Unassembled WGS sequence"/>
</dbReference>
<gene>
    <name evidence="2" type="ORF">AFUS01_LOCUS18694</name>
</gene>
<feature type="compositionally biased region" description="Acidic residues" evidence="1">
    <location>
        <begin position="603"/>
        <end position="632"/>
    </location>
</feature>
<name>A0A8J2KRB0_9HEXA</name>
<accession>A0A8J2KRB0</accession>
<dbReference type="EMBL" id="CAJVCH010187906">
    <property type="protein sequence ID" value="CAG7730016.1"/>
    <property type="molecule type" value="Genomic_DNA"/>
</dbReference>
<reference evidence="2" key="1">
    <citation type="submission" date="2021-06" db="EMBL/GenBank/DDBJ databases">
        <authorList>
            <person name="Hodson N. C."/>
            <person name="Mongue J. A."/>
            <person name="Jaron S. K."/>
        </authorList>
    </citation>
    <scope>NUCLEOTIDE SEQUENCE</scope>
</reference>
<feature type="region of interest" description="Disordered" evidence="1">
    <location>
        <begin position="268"/>
        <end position="288"/>
    </location>
</feature>
<feature type="region of interest" description="Disordered" evidence="1">
    <location>
        <begin position="97"/>
        <end position="118"/>
    </location>
</feature>
<feature type="region of interest" description="Disordered" evidence="1">
    <location>
        <begin position="579"/>
        <end position="641"/>
    </location>
</feature>
<evidence type="ECO:0000256" key="1">
    <source>
        <dbReference type="SAM" id="MobiDB-lite"/>
    </source>
</evidence>
<evidence type="ECO:0000313" key="2">
    <source>
        <dbReference type="EMBL" id="CAG7730016.1"/>
    </source>
</evidence>
<keyword evidence="3" id="KW-1185">Reference proteome</keyword>
<comment type="caution">
    <text evidence="2">The sequence shown here is derived from an EMBL/GenBank/DDBJ whole genome shotgun (WGS) entry which is preliminary data.</text>
</comment>
<feature type="region of interest" description="Disordered" evidence="1">
    <location>
        <begin position="326"/>
        <end position="389"/>
    </location>
</feature>
<protein>
    <submittedName>
        <fullName evidence="2">Uncharacterized protein</fullName>
    </submittedName>
</protein>
<proteinExistence type="predicted"/>
<feature type="region of interest" description="Disordered" evidence="1">
    <location>
        <begin position="141"/>
        <end position="198"/>
    </location>
</feature>
<organism evidence="2 3">
    <name type="scientific">Allacma fusca</name>
    <dbReference type="NCBI Taxonomy" id="39272"/>
    <lineage>
        <taxon>Eukaryota</taxon>
        <taxon>Metazoa</taxon>
        <taxon>Ecdysozoa</taxon>
        <taxon>Arthropoda</taxon>
        <taxon>Hexapoda</taxon>
        <taxon>Collembola</taxon>
        <taxon>Symphypleona</taxon>
        <taxon>Sminthuridae</taxon>
        <taxon>Allacma</taxon>
    </lineage>
</organism>
<sequence>MSASKPRKRPTAASIHETLVNSPYLGKSGAGVPRVRQVFHPAPSKSEIFRGFIDPKYAVPKYVVPIMGKKRPKQPNYRAPTFTSLNRKADISNVLKSQTVPSSMQKSQTANPAFPAKRQKSVIETSDLYSRETYNLVELMDTGSPRNKTSQQRKRGDHKAASAKGSAIIRTPDGLENVPAHDEVRGRRPATKKRKVSSGKTVDDLSSFVNGAAANEIADFLGSPHFKSDRADSFNKRALKERNINKKYSSTGIPPVLKMSSVVLSPGKDPQFDDIFSPDHPSPSPKHEYPILDETKEAQSREAMNYVQNALSAWINFKESITPVVSNTNSKSCPNESKKLDPVPVTPKLSVAKTVKATNSKKKKPGDSRPVSRGNISRSENLVASHVDNNMAPSIQNLKNTDINGNEIGPITVDVPTGNTQEEIMTLEMLPAKKEFVEEPELSQENIPQDIQNRGPAVVAMTFASISTQMLVSSIPIGIQVGKSLMELDKTVTVEEDCQTETSRPETEEFEEKELISVWTQTCQFRRKKSSAPCPPKLKTNPSFKIPFAGEGEKHTSVDTIMELKEIEILTLVECVPTTGRDINNNETEVHSKNESEYQPNNEPEDQPNNETEDQPNNETEDQLNNETEDQPNNETQDQSNNVIEDQLNSEGYPTKDYAENEQFNPEADQQEIAENWIEESNIPNNKGSSFPFLNGQISTVGCTAPVSEGSDSKGDFNCNSCEDPVRGVGYVKSCEHDVVPLIRDSNQGDPSGRTVGVSGIPKTWSLTSYNHPFQNQCLGQQFPQSSVTSIACDSPGFAASTQTLNETHAECQVGSSFKLYPLAEYEQPPNWTMPVSDSSDNFLNPDSLLKMSDNVRQVITDLDLGTNIENTLETITKTFSALSEIVSDLVNPDDVSVEVSSEEEILEPKSVVPYRDVEMGLDAHSSQLLQVMENVCCSLDPTLSETTY</sequence>
<feature type="compositionally biased region" description="Polar residues" evidence="1">
    <location>
        <begin position="97"/>
        <end position="111"/>
    </location>
</feature>
<evidence type="ECO:0000313" key="3">
    <source>
        <dbReference type="Proteomes" id="UP000708208"/>
    </source>
</evidence>